<proteinExistence type="predicted"/>
<gene>
    <name evidence="1" type="ORF">JZ751_002068</name>
</gene>
<comment type="caution">
    <text evidence="1">The sequence shown here is derived from an EMBL/GenBank/DDBJ whole genome shotgun (WGS) entry which is preliminary data.</text>
</comment>
<protein>
    <submittedName>
        <fullName evidence="1">Uncharacterized protein</fullName>
    </submittedName>
</protein>
<evidence type="ECO:0000313" key="2">
    <source>
        <dbReference type="Proteomes" id="UP000824540"/>
    </source>
</evidence>
<accession>A0A8T2P4D1</accession>
<name>A0A8T2P4D1_9TELE</name>
<organism evidence="1 2">
    <name type="scientific">Albula glossodonta</name>
    <name type="common">roundjaw bonefish</name>
    <dbReference type="NCBI Taxonomy" id="121402"/>
    <lineage>
        <taxon>Eukaryota</taxon>
        <taxon>Metazoa</taxon>
        <taxon>Chordata</taxon>
        <taxon>Craniata</taxon>
        <taxon>Vertebrata</taxon>
        <taxon>Euteleostomi</taxon>
        <taxon>Actinopterygii</taxon>
        <taxon>Neopterygii</taxon>
        <taxon>Teleostei</taxon>
        <taxon>Albuliformes</taxon>
        <taxon>Albulidae</taxon>
        <taxon>Albula</taxon>
    </lineage>
</organism>
<reference evidence="1" key="1">
    <citation type="thesis" date="2021" institute="BYU ScholarsArchive" country="Provo, UT, USA">
        <title>Applications of and Algorithms for Genome Assembly and Genomic Analyses with an Emphasis on Marine Teleosts.</title>
        <authorList>
            <person name="Pickett B.D."/>
        </authorList>
    </citation>
    <scope>NUCLEOTIDE SEQUENCE</scope>
    <source>
        <strain evidence="1">HI-2016</strain>
    </source>
</reference>
<keyword evidence="2" id="KW-1185">Reference proteome</keyword>
<dbReference type="AlphaFoldDB" id="A0A8T2P4D1"/>
<sequence>MVGKDIHTWGQQDPAHLTPPCRPEYQVFLDHPLLQEAPVPPESLRVPYPPSDQVGPGPPYLLFAPAPQMNHNPPWFLGVPLPPLVTFEPWACWSRVTYESSLPLLTYCT</sequence>
<dbReference type="Proteomes" id="UP000824540">
    <property type="component" value="Unassembled WGS sequence"/>
</dbReference>
<evidence type="ECO:0000313" key="1">
    <source>
        <dbReference type="EMBL" id="KAG9348333.1"/>
    </source>
</evidence>
<dbReference type="EMBL" id="JAFBMS010000011">
    <property type="protein sequence ID" value="KAG9348333.1"/>
    <property type="molecule type" value="Genomic_DNA"/>
</dbReference>